<dbReference type="HOGENOM" id="CLU_172238_0_0_1"/>
<reference evidence="1 2" key="1">
    <citation type="journal article" date="2013" name="PLoS Genet.">
        <title>Comparative genome structure, secondary metabolite, and effector coding capacity across Cochliobolus pathogens.</title>
        <authorList>
            <person name="Condon B.J."/>
            <person name="Leng Y."/>
            <person name="Wu D."/>
            <person name="Bushley K.E."/>
            <person name="Ohm R.A."/>
            <person name="Otillar R."/>
            <person name="Martin J."/>
            <person name="Schackwitz W."/>
            <person name="Grimwood J."/>
            <person name="MohdZainudin N."/>
            <person name="Xue C."/>
            <person name="Wang R."/>
            <person name="Manning V.A."/>
            <person name="Dhillon B."/>
            <person name="Tu Z.J."/>
            <person name="Steffenson B.J."/>
            <person name="Salamov A."/>
            <person name="Sun H."/>
            <person name="Lowry S."/>
            <person name="LaButti K."/>
            <person name="Han J."/>
            <person name="Copeland A."/>
            <person name="Lindquist E."/>
            <person name="Barry K."/>
            <person name="Schmutz J."/>
            <person name="Baker S.E."/>
            <person name="Ciuffetti L.M."/>
            <person name="Grigoriev I.V."/>
            <person name="Zhong S."/>
            <person name="Turgeon B.G."/>
        </authorList>
    </citation>
    <scope>NUCLEOTIDE SEQUENCE [LARGE SCALE GENOMIC DNA]</scope>
    <source>
        <strain evidence="1 2">26-R-13</strain>
    </source>
</reference>
<proteinExistence type="predicted"/>
<gene>
    <name evidence="1" type="ORF">COCCADRAFT_112796</name>
</gene>
<dbReference type="RefSeq" id="XP_007718684.1">
    <property type="nucleotide sequence ID" value="XM_007720494.1"/>
</dbReference>
<accession>W6XNC3</accession>
<dbReference type="GeneID" id="19144520"/>
<evidence type="ECO:0008006" key="3">
    <source>
        <dbReference type="Google" id="ProtNLM"/>
    </source>
</evidence>
<feature type="non-terminal residue" evidence="1">
    <location>
        <position position="1"/>
    </location>
</feature>
<name>W6XNC3_COCC2</name>
<dbReference type="OrthoDB" id="3700178at2759"/>
<sequence length="112" mass="12900">ELSSDYNFLFLEQYHLLDSNFNLNTQRVVNFRVNQGNTVYLYDLEGKILYYTATSFNGLKANLGIHHSTVTKCIKTGSLYLDYFMISDQLKPDAKKAGLSLEELSKFISDKR</sequence>
<dbReference type="EMBL" id="KI965032">
    <property type="protein sequence ID" value="EUC27008.1"/>
    <property type="molecule type" value="Genomic_DNA"/>
</dbReference>
<dbReference type="Proteomes" id="UP000053841">
    <property type="component" value="Unassembled WGS sequence"/>
</dbReference>
<organism evidence="1 2">
    <name type="scientific">Cochliobolus carbonum (strain 26-R-13)</name>
    <name type="common">Maize leaf spot fungus</name>
    <name type="synonym">Bipolaris zeicola</name>
    <dbReference type="NCBI Taxonomy" id="930089"/>
    <lineage>
        <taxon>Eukaryota</taxon>
        <taxon>Fungi</taxon>
        <taxon>Dikarya</taxon>
        <taxon>Ascomycota</taxon>
        <taxon>Pezizomycotina</taxon>
        <taxon>Dothideomycetes</taxon>
        <taxon>Pleosporomycetidae</taxon>
        <taxon>Pleosporales</taxon>
        <taxon>Pleosporineae</taxon>
        <taxon>Pleosporaceae</taxon>
        <taxon>Bipolaris</taxon>
    </lineage>
</organism>
<evidence type="ECO:0000313" key="1">
    <source>
        <dbReference type="EMBL" id="EUC27008.1"/>
    </source>
</evidence>
<dbReference type="eggNOG" id="ENOG502SX55">
    <property type="taxonomic scope" value="Eukaryota"/>
</dbReference>
<dbReference type="AlphaFoldDB" id="W6XNC3"/>
<protein>
    <recommendedName>
        <fullName evidence="3">GIY-YIG domain-containing protein</fullName>
    </recommendedName>
</protein>
<dbReference type="KEGG" id="bze:COCCADRAFT_112796"/>
<evidence type="ECO:0000313" key="2">
    <source>
        <dbReference type="Proteomes" id="UP000053841"/>
    </source>
</evidence>
<keyword evidence="2" id="KW-1185">Reference proteome</keyword>